<evidence type="ECO:0000259" key="1">
    <source>
        <dbReference type="Pfam" id="PF19809"/>
    </source>
</evidence>
<evidence type="ECO:0000313" key="2">
    <source>
        <dbReference type="EMBL" id="QFZ21722.1"/>
    </source>
</evidence>
<dbReference type="InterPro" id="IPR046259">
    <property type="entry name" value="DUF6292"/>
</dbReference>
<feature type="domain" description="DUF6292" evidence="1">
    <location>
        <begin position="14"/>
        <end position="99"/>
    </location>
</feature>
<dbReference type="KEGG" id="ssyi:EKG83_33855"/>
<name>A0A5Q0H7U7_SACSY</name>
<protein>
    <recommendedName>
        <fullName evidence="1">DUF6292 domain-containing protein</fullName>
    </recommendedName>
</protein>
<sequence length="133" mass="14033">MSGHEVPIGGLRRYVDALAAELGVVEGCACARTGPPACAHLVVTGHLSLFPDYGLLLLWDEEYGWAAALDAGWAGGPVVLSYLGDEVLPPVGEVAAFARALLREERPGDPRPVRLRAVGDVDGLVDRLGRYAS</sequence>
<keyword evidence="3" id="KW-1185">Reference proteome</keyword>
<dbReference type="OrthoDB" id="4190452at2"/>
<proteinExistence type="predicted"/>
<dbReference type="RefSeq" id="WP_153278640.1">
    <property type="nucleotide sequence ID" value="NZ_CP034550.1"/>
</dbReference>
<organism evidence="2 3">
    <name type="scientific">Saccharothrix syringae</name>
    <name type="common">Nocardiopsis syringae</name>
    <dbReference type="NCBI Taxonomy" id="103733"/>
    <lineage>
        <taxon>Bacteria</taxon>
        <taxon>Bacillati</taxon>
        <taxon>Actinomycetota</taxon>
        <taxon>Actinomycetes</taxon>
        <taxon>Pseudonocardiales</taxon>
        <taxon>Pseudonocardiaceae</taxon>
        <taxon>Saccharothrix</taxon>
    </lineage>
</organism>
<dbReference type="Proteomes" id="UP000325787">
    <property type="component" value="Chromosome"/>
</dbReference>
<reference evidence="3" key="1">
    <citation type="journal article" date="2021" name="Curr. Microbiol.">
        <title>Complete genome of nocamycin-producing strain Saccharothrix syringae NRRL B-16468 reveals the biosynthetic potential for secondary metabolites.</title>
        <authorList>
            <person name="Mo X."/>
            <person name="Yang S."/>
        </authorList>
    </citation>
    <scope>NUCLEOTIDE SEQUENCE [LARGE SCALE GENOMIC DNA]</scope>
    <source>
        <strain evidence="3">ATCC 51364 / DSM 43886 / JCM 6844 / KCTC 9398 / NBRC 14523 / NRRL B-16468 / INA 2240</strain>
    </source>
</reference>
<dbReference type="Pfam" id="PF19809">
    <property type="entry name" value="DUF6292"/>
    <property type="match status" value="1"/>
</dbReference>
<accession>A0A5Q0H7U7</accession>
<dbReference type="AlphaFoldDB" id="A0A5Q0H7U7"/>
<evidence type="ECO:0000313" key="3">
    <source>
        <dbReference type="Proteomes" id="UP000325787"/>
    </source>
</evidence>
<dbReference type="EMBL" id="CP034550">
    <property type="protein sequence ID" value="QFZ21722.1"/>
    <property type="molecule type" value="Genomic_DNA"/>
</dbReference>
<gene>
    <name evidence="2" type="ORF">EKG83_33855</name>
</gene>